<feature type="compositionally biased region" description="Basic and acidic residues" evidence="1">
    <location>
        <begin position="226"/>
        <end position="243"/>
    </location>
</feature>
<dbReference type="Proteomes" id="UP000694856">
    <property type="component" value="Chromosome 17"/>
</dbReference>
<feature type="compositionally biased region" description="Polar residues" evidence="1">
    <location>
        <begin position="15"/>
        <end position="26"/>
    </location>
</feature>
<name>A0A8B8RE45_CAMFR</name>
<feature type="region of interest" description="Disordered" evidence="1">
    <location>
        <begin position="221"/>
        <end position="256"/>
    </location>
</feature>
<feature type="region of interest" description="Disordered" evidence="1">
    <location>
        <begin position="1"/>
        <end position="51"/>
    </location>
</feature>
<evidence type="ECO:0000313" key="2">
    <source>
        <dbReference type="Proteomes" id="UP000694856"/>
    </source>
</evidence>
<sequence>MVYGGAGVYAEGTTLGRQTRNGSRSPTAHRERTSSTETSSAPYTSPRPKKVGAAHLVSCPVSGRRGLWWRAPLWSSPTPDKGPSQQRPWAPGLKQQSLQPLPFTETHVHALHTCSGTANLYRRLPRRTGERTVNTCAGCPPPRAAASASRLLCLGSELRALPASSVNPPQPSPSVPPADSLRLDDPPDLTLRSCGSQPSRGPSCATCSLRTASAQWWRRASRSRLRGREIMPGDRNSRGRRAQETFPGLDQGLSER</sequence>
<feature type="compositionally biased region" description="Polar residues" evidence="1">
    <location>
        <begin position="75"/>
        <end position="87"/>
    </location>
</feature>
<dbReference type="GeneID" id="116657321"/>
<reference evidence="3" key="1">
    <citation type="submission" date="2025-08" db="UniProtKB">
        <authorList>
            <consortium name="RefSeq"/>
        </authorList>
    </citation>
    <scope>IDENTIFICATION</scope>
    <source>
        <tissue evidence="3">Ear skin</tissue>
    </source>
</reference>
<feature type="region of interest" description="Disordered" evidence="1">
    <location>
        <begin position="162"/>
        <end position="206"/>
    </location>
</feature>
<gene>
    <name evidence="3" type="primary">LOC116657321</name>
</gene>
<dbReference type="RefSeq" id="XP_032315334.1">
    <property type="nucleotide sequence ID" value="XM_032459443.1"/>
</dbReference>
<protein>
    <submittedName>
        <fullName evidence="3">Uncharacterized protein LOC116657321</fullName>
    </submittedName>
</protein>
<dbReference type="KEGG" id="cfr:116657321"/>
<feature type="region of interest" description="Disordered" evidence="1">
    <location>
        <begin position="73"/>
        <end position="92"/>
    </location>
</feature>
<evidence type="ECO:0000256" key="1">
    <source>
        <dbReference type="SAM" id="MobiDB-lite"/>
    </source>
</evidence>
<dbReference type="AlphaFoldDB" id="A0A8B8RE45"/>
<keyword evidence="2" id="KW-1185">Reference proteome</keyword>
<proteinExistence type="predicted"/>
<evidence type="ECO:0000313" key="3">
    <source>
        <dbReference type="RefSeq" id="XP_032315334.1"/>
    </source>
</evidence>
<feature type="compositionally biased region" description="Polar residues" evidence="1">
    <location>
        <begin position="193"/>
        <end position="206"/>
    </location>
</feature>
<accession>A0A8B8RE45</accession>
<organism evidence="2 3">
    <name type="scientific">Camelus ferus</name>
    <name type="common">Wild bactrian camel</name>
    <name type="synonym">Camelus bactrianus ferus</name>
    <dbReference type="NCBI Taxonomy" id="419612"/>
    <lineage>
        <taxon>Eukaryota</taxon>
        <taxon>Metazoa</taxon>
        <taxon>Chordata</taxon>
        <taxon>Craniata</taxon>
        <taxon>Vertebrata</taxon>
        <taxon>Euteleostomi</taxon>
        <taxon>Mammalia</taxon>
        <taxon>Eutheria</taxon>
        <taxon>Laurasiatheria</taxon>
        <taxon>Artiodactyla</taxon>
        <taxon>Tylopoda</taxon>
        <taxon>Camelidae</taxon>
        <taxon>Camelus</taxon>
    </lineage>
</organism>